<name>A0AAJ0A8U6_9PEZI</name>
<organism evidence="2 3">
    <name type="scientific">Colletotrichum godetiae</name>
    <dbReference type="NCBI Taxonomy" id="1209918"/>
    <lineage>
        <taxon>Eukaryota</taxon>
        <taxon>Fungi</taxon>
        <taxon>Dikarya</taxon>
        <taxon>Ascomycota</taxon>
        <taxon>Pezizomycotina</taxon>
        <taxon>Sordariomycetes</taxon>
        <taxon>Hypocreomycetidae</taxon>
        <taxon>Glomerellales</taxon>
        <taxon>Glomerellaceae</taxon>
        <taxon>Colletotrichum</taxon>
        <taxon>Colletotrichum acutatum species complex</taxon>
    </lineage>
</organism>
<comment type="caution">
    <text evidence="2">The sequence shown here is derived from an EMBL/GenBank/DDBJ whole genome shotgun (WGS) entry which is preliminary data.</text>
</comment>
<evidence type="ECO:0000256" key="1">
    <source>
        <dbReference type="SAM" id="Phobius"/>
    </source>
</evidence>
<sequence>MSVLDVCQLRGLSADRKSAPLIRIPATCRAATAEAAHSVYHSLRFGFREWASDTRVSGRNVPLRAALKISKRFRRNDQSFLPFPRQLIPYVFFPLAQSPRFNANIVYLLDLTIFIFLFRVFSWKSGDVYGVEKMAIAPWSVRN</sequence>
<evidence type="ECO:0000313" key="2">
    <source>
        <dbReference type="EMBL" id="KAK1658154.1"/>
    </source>
</evidence>
<keyword evidence="1" id="KW-1133">Transmembrane helix</keyword>
<accession>A0AAJ0A8U6</accession>
<dbReference type="EMBL" id="JAHMHR010000078">
    <property type="protein sequence ID" value="KAK1658154.1"/>
    <property type="molecule type" value="Genomic_DNA"/>
</dbReference>
<reference evidence="2" key="1">
    <citation type="submission" date="2021-06" db="EMBL/GenBank/DDBJ databases">
        <title>Comparative genomics, transcriptomics and evolutionary studies reveal genomic signatures of adaptation to plant cell wall in hemibiotrophic fungi.</title>
        <authorList>
            <consortium name="DOE Joint Genome Institute"/>
            <person name="Baroncelli R."/>
            <person name="Diaz J.F."/>
            <person name="Benocci T."/>
            <person name="Peng M."/>
            <person name="Battaglia E."/>
            <person name="Haridas S."/>
            <person name="Andreopoulos W."/>
            <person name="Labutti K."/>
            <person name="Pangilinan J."/>
            <person name="Floch G.L."/>
            <person name="Makela M.R."/>
            <person name="Henrissat B."/>
            <person name="Grigoriev I.V."/>
            <person name="Crouch J.A."/>
            <person name="De Vries R.P."/>
            <person name="Sukno S.A."/>
            <person name="Thon M.R."/>
        </authorList>
    </citation>
    <scope>NUCLEOTIDE SEQUENCE</scope>
    <source>
        <strain evidence="2">CBS 193.32</strain>
    </source>
</reference>
<feature type="transmembrane region" description="Helical" evidence="1">
    <location>
        <begin position="105"/>
        <end position="123"/>
    </location>
</feature>
<keyword evidence="1" id="KW-0472">Membrane</keyword>
<dbReference type="RefSeq" id="XP_060422918.1">
    <property type="nucleotide sequence ID" value="XM_060578486.1"/>
</dbReference>
<keyword evidence="3" id="KW-1185">Reference proteome</keyword>
<dbReference type="GeneID" id="85463012"/>
<protein>
    <submittedName>
        <fullName evidence="2">Uncharacterized protein</fullName>
    </submittedName>
</protein>
<proteinExistence type="predicted"/>
<keyword evidence="1" id="KW-0812">Transmembrane</keyword>
<dbReference type="AlphaFoldDB" id="A0AAJ0A8U6"/>
<dbReference type="Proteomes" id="UP001224890">
    <property type="component" value="Unassembled WGS sequence"/>
</dbReference>
<evidence type="ECO:0000313" key="3">
    <source>
        <dbReference type="Proteomes" id="UP001224890"/>
    </source>
</evidence>
<gene>
    <name evidence="2" type="ORF">BDP55DRAFT_720925</name>
</gene>